<organism evidence="2 3">
    <name type="scientific">Roseivivax sediminis</name>
    <dbReference type="NCBI Taxonomy" id="936889"/>
    <lineage>
        <taxon>Bacteria</taxon>
        <taxon>Pseudomonadati</taxon>
        <taxon>Pseudomonadota</taxon>
        <taxon>Alphaproteobacteria</taxon>
        <taxon>Rhodobacterales</taxon>
        <taxon>Roseobacteraceae</taxon>
        <taxon>Roseivivax</taxon>
    </lineage>
</organism>
<reference evidence="2 3" key="1">
    <citation type="submission" date="2016-10" db="EMBL/GenBank/DDBJ databases">
        <authorList>
            <person name="Varghese N."/>
            <person name="Submissions S."/>
        </authorList>
    </citation>
    <scope>NUCLEOTIDE SEQUENCE [LARGE SCALE GENOMIC DNA]</scope>
    <source>
        <strain evidence="3">YIM D21,KCTC 23444,ACCC 10710</strain>
    </source>
</reference>
<protein>
    <submittedName>
        <fullName evidence="2">Uncharacterized protein</fullName>
    </submittedName>
</protein>
<sequence length="43" mass="4198">MLPNGATGNAAPRESSAANPNAIALSALRDRGSLSDGARCAAT</sequence>
<feature type="region of interest" description="Disordered" evidence="1">
    <location>
        <begin position="1"/>
        <end position="22"/>
    </location>
</feature>
<evidence type="ECO:0000313" key="2">
    <source>
        <dbReference type="EMBL" id="SFE60734.1"/>
    </source>
</evidence>
<evidence type="ECO:0000256" key="1">
    <source>
        <dbReference type="SAM" id="MobiDB-lite"/>
    </source>
</evidence>
<accession>A0A1I2BXJ3</accession>
<dbReference type="Proteomes" id="UP000325289">
    <property type="component" value="Unassembled WGS sequence"/>
</dbReference>
<keyword evidence="3" id="KW-1185">Reference proteome</keyword>
<name>A0A1I2BXJ3_9RHOB</name>
<dbReference type="AlphaFoldDB" id="A0A1I2BXJ3"/>
<evidence type="ECO:0000313" key="3">
    <source>
        <dbReference type="Proteomes" id="UP000325289"/>
    </source>
</evidence>
<gene>
    <name evidence="2" type="ORF">SAMN04515678_11226</name>
</gene>
<dbReference type="EMBL" id="FOMS01000012">
    <property type="protein sequence ID" value="SFE60734.1"/>
    <property type="molecule type" value="Genomic_DNA"/>
</dbReference>
<proteinExistence type="predicted"/>